<evidence type="ECO:0000256" key="3">
    <source>
        <dbReference type="ARBA" id="ARBA00011738"/>
    </source>
</evidence>
<evidence type="ECO:0000256" key="2">
    <source>
        <dbReference type="ARBA" id="ARBA00009060"/>
    </source>
</evidence>
<feature type="region of interest" description="Disordered" evidence="14">
    <location>
        <begin position="887"/>
        <end position="933"/>
    </location>
</feature>
<evidence type="ECO:0000256" key="8">
    <source>
        <dbReference type="ARBA" id="ARBA00022741"/>
    </source>
</evidence>
<dbReference type="PROSITE" id="PS50975">
    <property type="entry name" value="ATP_GRASP"/>
    <property type="match status" value="1"/>
</dbReference>
<dbReference type="InterPro" id="IPR036615">
    <property type="entry name" value="Mur_ligase_C_dom_sf"/>
</dbReference>
<dbReference type="RefSeq" id="WP_284392385.1">
    <property type="nucleotide sequence ID" value="NZ_BSNK01000002.1"/>
</dbReference>
<dbReference type="InterPro" id="IPR044019">
    <property type="entry name" value="Cyanophycin_syn_N"/>
</dbReference>
<dbReference type="InterPro" id="IPR011761">
    <property type="entry name" value="ATP-grasp"/>
</dbReference>
<dbReference type="InterPro" id="IPR036565">
    <property type="entry name" value="Mur-like_cat_sf"/>
</dbReference>
<evidence type="ECO:0000313" key="17">
    <source>
        <dbReference type="Proteomes" id="UP001161391"/>
    </source>
</evidence>
<dbReference type="Pfam" id="PF08443">
    <property type="entry name" value="RimK"/>
    <property type="match status" value="1"/>
</dbReference>
<dbReference type="PANTHER" id="PTHR23135">
    <property type="entry name" value="MUR LIGASE FAMILY MEMBER"/>
    <property type="match status" value="1"/>
</dbReference>
<dbReference type="InterPro" id="IPR013815">
    <property type="entry name" value="ATP_grasp_subdomain_1"/>
</dbReference>
<dbReference type="Gene3D" id="3.30.470.20">
    <property type="entry name" value="ATP-grasp fold, B domain"/>
    <property type="match status" value="1"/>
</dbReference>
<comment type="catalytic activity">
    <reaction evidence="12">
        <text>[L-4-(L-arginin-2-N-yl)aspartate](n) + L-aspartate + ATP = [L-4-(L-arginin-2-N-yl)aspartate](n)-L-aspartate + ADP + phosphate + H(+)</text>
        <dbReference type="Rhea" id="RHEA:13277"/>
        <dbReference type="Rhea" id="RHEA-COMP:13728"/>
        <dbReference type="Rhea" id="RHEA-COMP:13733"/>
        <dbReference type="ChEBI" id="CHEBI:15378"/>
        <dbReference type="ChEBI" id="CHEBI:29991"/>
        <dbReference type="ChEBI" id="CHEBI:30616"/>
        <dbReference type="ChEBI" id="CHEBI:43474"/>
        <dbReference type="ChEBI" id="CHEBI:137986"/>
        <dbReference type="ChEBI" id="CHEBI:137990"/>
        <dbReference type="ChEBI" id="CHEBI:456216"/>
        <dbReference type="EC" id="6.3.2.29"/>
    </reaction>
</comment>
<gene>
    <name evidence="16" type="primary">cphA</name>
    <name evidence="16" type="ORF">GCM10007853_30330</name>
</gene>
<comment type="caution">
    <text evidence="16">The sequence shown here is derived from an EMBL/GenBank/DDBJ whole genome shotgun (WGS) entry which is preliminary data.</text>
</comment>
<evidence type="ECO:0000256" key="4">
    <source>
        <dbReference type="ARBA" id="ARBA00012968"/>
    </source>
</evidence>
<keyword evidence="8 13" id="KW-0547">Nucleotide-binding</keyword>
<evidence type="ECO:0000256" key="9">
    <source>
        <dbReference type="ARBA" id="ARBA00022840"/>
    </source>
</evidence>
<dbReference type="Pfam" id="PF18921">
    <property type="entry name" value="Cyanophycin_syn"/>
    <property type="match status" value="1"/>
</dbReference>
<name>A0ABQ5VCC8_9PROT</name>
<keyword evidence="9 13" id="KW-0067">ATP-binding</keyword>
<dbReference type="Pfam" id="PF08245">
    <property type="entry name" value="Mur_ligase_M"/>
    <property type="match status" value="1"/>
</dbReference>
<evidence type="ECO:0000256" key="14">
    <source>
        <dbReference type="SAM" id="MobiDB-lite"/>
    </source>
</evidence>
<dbReference type="SUPFAM" id="SSF53623">
    <property type="entry name" value="MurD-like peptide ligases, catalytic domain"/>
    <property type="match status" value="1"/>
</dbReference>
<feature type="compositionally biased region" description="Polar residues" evidence="14">
    <location>
        <begin position="887"/>
        <end position="898"/>
    </location>
</feature>
<dbReference type="SUPFAM" id="SSF53244">
    <property type="entry name" value="MurD-like peptide ligases, peptide-binding domain"/>
    <property type="match status" value="1"/>
</dbReference>
<reference evidence="16" key="1">
    <citation type="journal article" date="2014" name="Int. J. Syst. Evol. Microbiol.">
        <title>Complete genome of a new Firmicutes species belonging to the dominant human colonic microbiota ('Ruminococcus bicirculans') reveals two chromosomes and a selective capacity to utilize plant glucans.</title>
        <authorList>
            <consortium name="NISC Comparative Sequencing Program"/>
            <person name="Wegmann U."/>
            <person name="Louis P."/>
            <person name="Goesmann A."/>
            <person name="Henrissat B."/>
            <person name="Duncan S.H."/>
            <person name="Flint H.J."/>
        </authorList>
    </citation>
    <scope>NUCLEOTIDE SEQUENCE</scope>
    <source>
        <strain evidence="16">NBRC 108219</strain>
    </source>
</reference>
<evidence type="ECO:0000313" key="16">
    <source>
        <dbReference type="EMBL" id="GLQ25159.1"/>
    </source>
</evidence>
<dbReference type="EC" id="6.3.2.29" evidence="5"/>
<dbReference type="InterPro" id="IPR011810">
    <property type="entry name" value="Cya_phycin_syn"/>
</dbReference>
<comment type="function">
    <text evidence="1">Catalyzes the ATP-dependent polymerization of arginine and aspartate to multi-L-arginyl-poly-L-aspartic acid (cyanophycin; a water-insoluble reserve polymer).</text>
</comment>
<dbReference type="SUPFAM" id="SSF56059">
    <property type="entry name" value="Glutathione synthetase ATP-binding domain-like"/>
    <property type="match status" value="1"/>
</dbReference>
<comment type="catalytic activity">
    <reaction evidence="11">
        <text>[L-4-(L-arginin-2-N-yl)aspartate](n)-L-aspartate + L-arginine + ATP = [L-4-(L-arginin-2-N-yl)aspartate](n+1) + ADP + phosphate + H(+)</text>
        <dbReference type="Rhea" id="RHEA:23888"/>
        <dbReference type="Rhea" id="RHEA-COMP:13732"/>
        <dbReference type="Rhea" id="RHEA-COMP:13733"/>
        <dbReference type="ChEBI" id="CHEBI:15378"/>
        <dbReference type="ChEBI" id="CHEBI:30616"/>
        <dbReference type="ChEBI" id="CHEBI:32682"/>
        <dbReference type="ChEBI" id="CHEBI:43474"/>
        <dbReference type="ChEBI" id="CHEBI:137986"/>
        <dbReference type="ChEBI" id="CHEBI:137990"/>
        <dbReference type="ChEBI" id="CHEBI:456216"/>
        <dbReference type="EC" id="6.3.2.30"/>
    </reaction>
</comment>
<accession>A0ABQ5VCC8</accession>
<dbReference type="InterPro" id="IPR013221">
    <property type="entry name" value="Mur_ligase_cen"/>
</dbReference>
<dbReference type="Pfam" id="PF02875">
    <property type="entry name" value="Mur_ligase_C"/>
    <property type="match status" value="1"/>
</dbReference>
<dbReference type="Gene3D" id="3.30.1490.20">
    <property type="entry name" value="ATP-grasp fold, A domain"/>
    <property type="match status" value="1"/>
</dbReference>
<feature type="domain" description="ATP-grasp" evidence="15">
    <location>
        <begin position="232"/>
        <end position="487"/>
    </location>
</feature>
<evidence type="ECO:0000256" key="11">
    <source>
        <dbReference type="ARBA" id="ARBA00048094"/>
    </source>
</evidence>
<feature type="compositionally biased region" description="Basic and acidic residues" evidence="14">
    <location>
        <begin position="912"/>
        <end position="933"/>
    </location>
</feature>
<evidence type="ECO:0000256" key="13">
    <source>
        <dbReference type="PROSITE-ProRule" id="PRU00409"/>
    </source>
</evidence>
<evidence type="ECO:0000259" key="15">
    <source>
        <dbReference type="PROSITE" id="PS50975"/>
    </source>
</evidence>
<dbReference type="Gene3D" id="3.40.1190.10">
    <property type="entry name" value="Mur-like, catalytic domain"/>
    <property type="match status" value="1"/>
</dbReference>
<evidence type="ECO:0000256" key="7">
    <source>
        <dbReference type="ARBA" id="ARBA00022598"/>
    </source>
</evidence>
<dbReference type="InterPro" id="IPR013651">
    <property type="entry name" value="ATP-grasp_RimK-type"/>
</dbReference>
<organism evidence="16 17">
    <name type="scientific">Algimonas ampicilliniresistens</name>
    <dbReference type="NCBI Taxonomy" id="1298735"/>
    <lineage>
        <taxon>Bacteria</taxon>
        <taxon>Pseudomonadati</taxon>
        <taxon>Pseudomonadota</taxon>
        <taxon>Alphaproteobacteria</taxon>
        <taxon>Maricaulales</taxon>
        <taxon>Robiginitomaculaceae</taxon>
        <taxon>Algimonas</taxon>
    </lineage>
</organism>
<evidence type="ECO:0000256" key="12">
    <source>
        <dbReference type="ARBA" id="ARBA00048425"/>
    </source>
</evidence>
<dbReference type="PANTHER" id="PTHR23135:SF18">
    <property type="entry name" value="CYANOPHYCIN SYNTHETASE"/>
    <property type="match status" value="1"/>
</dbReference>
<dbReference type="InterPro" id="IPR004101">
    <property type="entry name" value="Mur_ligase_C"/>
</dbReference>
<protein>
    <recommendedName>
        <fullName evidence="6">Cyanophycin synthetase</fullName>
        <ecNumber evidence="5">6.3.2.29</ecNumber>
        <ecNumber evidence="4">6.3.2.30</ecNumber>
    </recommendedName>
    <alternativeName>
        <fullName evidence="10">Cyanophycin synthase</fullName>
    </alternativeName>
</protein>
<evidence type="ECO:0000256" key="6">
    <source>
        <dbReference type="ARBA" id="ARBA00022036"/>
    </source>
</evidence>
<dbReference type="Gene3D" id="3.90.190.20">
    <property type="entry name" value="Mur ligase, C-terminal domain"/>
    <property type="match status" value="1"/>
</dbReference>
<comment type="similarity">
    <text evidence="2">In the C-terminal section; belongs to the MurCDEF family.</text>
</comment>
<sequence length="952" mass="104403">MKILETSVYRGPNVYALFPVVRHKVDIGVLEDWPTGRLGESFTNPLIAALPSLHEHGCSYGVAGGFIRRLREGEGTWFAHVWEHVAIEIQNIAGADVTFGKTRSADEPGVYNMVFEFEEERVGLEAADLAMKFLTSLLPNELVDPENQIEDFDFEAELESFIRSAQRLALGPSTASLVKAAKDRDIPYMRLNNYSSLIQLGHGRYQKRIQATITSETNYISVELASDKDETNKILADLGLPVPKQYLVRSREDALRAAKRLGFPVVIKPLDGNHGRGISIELEEDEQILEGFDFAKEHSRSRSIIVETFIKGFDHRMLVVNDDLVAVSKRVPGHVIGDGKSTVSELIDEVNSDPRRGVGHEKVLTRLELDAKALEHLEEKNYTPKTVLADGEELYLRSTANLSTGGTAIDVTDIVHPDNREMAVRAVKAIGLDIGGVDFLSADISQSYKDNGAGICEINAAPGFRMHVAPSEGKPRDVAGAVMNMLFPENSPARIPMISITGTNGKTTTARMISHICKMSGHTVGLATTDGVYINGNLTVKGDLTGPMSAQMVLRDPTVDVAVLETARGGMVRSGMGYRHCDIGAVLNISADHLGLKGVDTLEDMARVKRLVVEIARDTAVLNADDEHCLKMAEHTDAKNICYVTMHATHPLVKEHIRVGGRAVVLEQGINGQMITIYEKCAHIPLMWTHLIPSTMEGRAMHNVNNAMFAAGIAFSMGKSLEDIRHGLSSFATSFSQAPGRMNVFDEHPFKVILDYAHNPAAIEAMTNLVDQLTPAGKRIGVFALPGDRRDEDMAEAARIIAGHYDHYICKRDDNPRGRGPDEVPQIIKAALLENGVAEKDISVIPSEEAAVDAALRMAGAGDLVVVFGDEISRCWKQIIYFNRPHNSNPGYEESASNRMDDDGTPDSYETLESRPDGDDSEDHPTSVDLEGMKLIRDKRGVRLAVEPEESD</sequence>
<comment type="subunit">
    <text evidence="3">Homodimer.</text>
</comment>
<evidence type="ECO:0000256" key="10">
    <source>
        <dbReference type="ARBA" id="ARBA00031353"/>
    </source>
</evidence>
<reference evidence="16" key="2">
    <citation type="submission" date="2023-01" db="EMBL/GenBank/DDBJ databases">
        <title>Draft genome sequence of Algimonas ampicilliniresistens strain NBRC 108219.</title>
        <authorList>
            <person name="Sun Q."/>
            <person name="Mori K."/>
        </authorList>
    </citation>
    <scope>NUCLEOTIDE SEQUENCE</scope>
    <source>
        <strain evidence="16">NBRC 108219</strain>
    </source>
</reference>
<dbReference type="Proteomes" id="UP001161391">
    <property type="component" value="Unassembled WGS sequence"/>
</dbReference>
<evidence type="ECO:0000256" key="1">
    <source>
        <dbReference type="ARBA" id="ARBA00003184"/>
    </source>
</evidence>
<dbReference type="NCBIfam" id="NF010623">
    <property type="entry name" value="PRK14016.1"/>
    <property type="match status" value="1"/>
</dbReference>
<dbReference type="EMBL" id="BSNK01000002">
    <property type="protein sequence ID" value="GLQ25159.1"/>
    <property type="molecule type" value="Genomic_DNA"/>
</dbReference>
<keyword evidence="17" id="KW-1185">Reference proteome</keyword>
<evidence type="ECO:0000256" key="5">
    <source>
        <dbReference type="ARBA" id="ARBA00013005"/>
    </source>
</evidence>
<dbReference type="EC" id="6.3.2.30" evidence="4"/>
<keyword evidence="7" id="KW-0436">Ligase</keyword>
<dbReference type="NCBIfam" id="TIGR02068">
    <property type="entry name" value="cya_phycin_syn"/>
    <property type="match status" value="1"/>
</dbReference>
<proteinExistence type="inferred from homology"/>